<dbReference type="Gene3D" id="2.40.30.170">
    <property type="match status" value="1"/>
</dbReference>
<feature type="transmembrane region" description="Helical" evidence="7">
    <location>
        <begin position="30"/>
        <end position="48"/>
    </location>
</feature>
<feature type="compositionally biased region" description="Low complexity" evidence="6">
    <location>
        <begin position="410"/>
        <end position="422"/>
    </location>
</feature>
<dbReference type="Gene3D" id="2.40.50.100">
    <property type="match status" value="1"/>
</dbReference>
<dbReference type="InterPro" id="IPR006143">
    <property type="entry name" value="RND_pump_MFP"/>
</dbReference>
<keyword evidence="4 5" id="KW-0175">Coiled coil</keyword>
<keyword evidence="3" id="KW-0813">Transport</keyword>
<comment type="similarity">
    <text evidence="2">Belongs to the membrane fusion protein (MFP) (TC 8.A.1) family.</text>
</comment>
<proteinExistence type="inferred from homology"/>
<keyword evidence="7" id="KW-0812">Transmembrane</keyword>
<keyword evidence="7" id="KW-1133">Transmembrane helix</keyword>
<evidence type="ECO:0000256" key="4">
    <source>
        <dbReference type="ARBA" id="ARBA00023054"/>
    </source>
</evidence>
<dbReference type="InterPro" id="IPR058627">
    <property type="entry name" value="MdtA-like_C"/>
</dbReference>
<dbReference type="Proteomes" id="UP001629246">
    <property type="component" value="Unassembled WGS sequence"/>
</dbReference>
<dbReference type="Gene3D" id="2.40.420.20">
    <property type="match status" value="1"/>
</dbReference>
<dbReference type="InterPro" id="IPR058792">
    <property type="entry name" value="Beta-barrel_RND_2"/>
</dbReference>
<dbReference type="RefSeq" id="WP_408153917.1">
    <property type="nucleotide sequence ID" value="NZ_JAQQFM010000001.1"/>
</dbReference>
<dbReference type="Pfam" id="PF25917">
    <property type="entry name" value="BSH_RND"/>
    <property type="match status" value="1"/>
</dbReference>
<keyword evidence="7" id="KW-0472">Membrane</keyword>
<dbReference type="Gene3D" id="6.10.140.1990">
    <property type="match status" value="1"/>
</dbReference>
<evidence type="ECO:0000259" key="8">
    <source>
        <dbReference type="Pfam" id="PF25917"/>
    </source>
</evidence>
<feature type="domain" description="CusB-like beta-barrel" evidence="9">
    <location>
        <begin position="251"/>
        <end position="328"/>
    </location>
</feature>
<accession>A0ABW9A1X0</accession>
<dbReference type="InterPro" id="IPR058625">
    <property type="entry name" value="MdtA-like_BSH"/>
</dbReference>
<comment type="caution">
    <text evidence="11">The sequence shown here is derived from an EMBL/GenBank/DDBJ whole genome shotgun (WGS) entry which is preliminary data.</text>
</comment>
<evidence type="ECO:0000256" key="7">
    <source>
        <dbReference type="SAM" id="Phobius"/>
    </source>
</evidence>
<feature type="domain" description="Multidrug resistance protein MdtA-like C-terminal permuted SH3" evidence="10">
    <location>
        <begin position="336"/>
        <end position="392"/>
    </location>
</feature>
<dbReference type="Pfam" id="PF25967">
    <property type="entry name" value="RND-MFP_C"/>
    <property type="match status" value="1"/>
</dbReference>
<dbReference type="PANTHER" id="PTHR30469:SF33">
    <property type="entry name" value="SLR1207 PROTEIN"/>
    <property type="match status" value="1"/>
</dbReference>
<evidence type="ECO:0000313" key="11">
    <source>
        <dbReference type="EMBL" id="MFL9922848.1"/>
    </source>
</evidence>
<dbReference type="InterPro" id="IPR030190">
    <property type="entry name" value="MacA_alpha-hairpin_sf"/>
</dbReference>
<dbReference type="Pfam" id="PF25954">
    <property type="entry name" value="Beta-barrel_RND_2"/>
    <property type="match status" value="1"/>
</dbReference>
<dbReference type="SUPFAM" id="SSF111369">
    <property type="entry name" value="HlyD-like secretion proteins"/>
    <property type="match status" value="1"/>
</dbReference>
<evidence type="ECO:0000256" key="2">
    <source>
        <dbReference type="ARBA" id="ARBA00009477"/>
    </source>
</evidence>
<comment type="subcellular location">
    <subcellularLocation>
        <location evidence="1">Cell envelope</location>
    </subcellularLocation>
</comment>
<organism evidence="11 12">
    <name type="scientific">Herbaspirillum lusitanum</name>
    <dbReference type="NCBI Taxonomy" id="213312"/>
    <lineage>
        <taxon>Bacteria</taxon>
        <taxon>Pseudomonadati</taxon>
        <taxon>Pseudomonadota</taxon>
        <taxon>Betaproteobacteria</taxon>
        <taxon>Burkholderiales</taxon>
        <taxon>Oxalobacteraceae</taxon>
        <taxon>Herbaspirillum</taxon>
    </lineage>
</organism>
<gene>
    <name evidence="11" type="ORF">PQR62_01130</name>
</gene>
<evidence type="ECO:0000259" key="9">
    <source>
        <dbReference type="Pfam" id="PF25954"/>
    </source>
</evidence>
<protein>
    <submittedName>
        <fullName evidence="11">Efflux RND transporter periplasmic adaptor subunit</fullName>
    </submittedName>
</protein>
<feature type="domain" description="Multidrug resistance protein MdtA-like barrel-sandwich hybrid" evidence="8">
    <location>
        <begin position="90"/>
        <end position="237"/>
    </location>
</feature>
<dbReference type="EMBL" id="JAQQFM010000001">
    <property type="protein sequence ID" value="MFL9922848.1"/>
    <property type="molecule type" value="Genomic_DNA"/>
</dbReference>
<reference evidence="11 12" key="1">
    <citation type="journal article" date="2024" name="Chem. Sci.">
        <title>Discovery of megapolipeptins by genome mining of a Burkholderiales bacteria collection.</title>
        <authorList>
            <person name="Paulo B.S."/>
            <person name="Recchia M.J.J."/>
            <person name="Lee S."/>
            <person name="Fergusson C.H."/>
            <person name="Romanowski S.B."/>
            <person name="Hernandez A."/>
            <person name="Krull N."/>
            <person name="Liu D.Y."/>
            <person name="Cavanagh H."/>
            <person name="Bos A."/>
            <person name="Gray C.A."/>
            <person name="Murphy B.T."/>
            <person name="Linington R.G."/>
            <person name="Eustaquio A.S."/>
        </authorList>
    </citation>
    <scope>NUCLEOTIDE SEQUENCE [LARGE SCALE GENOMIC DNA]</scope>
    <source>
        <strain evidence="11 12">RL21-008-BIB-A</strain>
    </source>
</reference>
<sequence>MNQPQDDHKLPPTLPEFEAAAPRRSGLVPVIWGLVILLLLIGGAVLLWQKRTPPPAKVVVPVRLETVRAELADIEQVVNATGNVVVQSYVDVGSKVAGQIADVDVSVGEAVKAGKLLVTVSPALQNSRIENNRAQLARLKAELAGQNAQLDFAQLQFQRQTQLKAENATREEAYESSRMNMYSAAARVDAINAQIQQTESSIKDDEAIQKQTRIEAPVSGTVVTLNARVGQMLNVNQDVLMRIADLSKMTVQVPVAEEEVTRLQKGMTAYFSTPGYPGKRWSGKLRQIMLLPTDDSGRQGKKAFYTVLFDVANPSRELMSGMTADVYFVLARVEKAVVIPVSLVTKPGIDGTQSIKVMQADGKLETRKIKIGIRDTDRAQVLSGLKEGEQIVLPATPAAGNANVVGSTQGPGTASAGPSAAP</sequence>
<evidence type="ECO:0000259" key="10">
    <source>
        <dbReference type="Pfam" id="PF25967"/>
    </source>
</evidence>
<evidence type="ECO:0000256" key="1">
    <source>
        <dbReference type="ARBA" id="ARBA00004196"/>
    </source>
</evidence>
<dbReference type="PANTHER" id="PTHR30469">
    <property type="entry name" value="MULTIDRUG RESISTANCE PROTEIN MDTA"/>
    <property type="match status" value="1"/>
</dbReference>
<evidence type="ECO:0000256" key="6">
    <source>
        <dbReference type="SAM" id="MobiDB-lite"/>
    </source>
</evidence>
<keyword evidence="12" id="KW-1185">Reference proteome</keyword>
<feature type="region of interest" description="Disordered" evidence="6">
    <location>
        <begin position="401"/>
        <end position="422"/>
    </location>
</feature>
<feature type="coiled-coil region" evidence="5">
    <location>
        <begin position="129"/>
        <end position="156"/>
    </location>
</feature>
<name>A0ABW9A1X0_9BURK</name>
<evidence type="ECO:0000256" key="3">
    <source>
        <dbReference type="ARBA" id="ARBA00022448"/>
    </source>
</evidence>
<dbReference type="NCBIfam" id="TIGR01730">
    <property type="entry name" value="RND_mfp"/>
    <property type="match status" value="1"/>
</dbReference>
<evidence type="ECO:0000256" key="5">
    <source>
        <dbReference type="SAM" id="Coils"/>
    </source>
</evidence>
<evidence type="ECO:0000313" key="12">
    <source>
        <dbReference type="Proteomes" id="UP001629246"/>
    </source>
</evidence>